<keyword evidence="1" id="KW-1133">Transmembrane helix</keyword>
<sequence>MSERNSVRITRGQIGQIGILIGSVSLILALVSFLWGGLNTLTIGALVVAIIALVLWAIILPEEVQALFTGRQMRQSTLAILSTAILIGIVTTAYVVVQRANIVGDMTIDERFSLSDITLDLMDAVARNTRDIQITAFYSAGDIALREVDDQYFQLFEEASQGRLHVVYIDPEEQPGLAAPYANALMSEYYVFASFVEPDGSLGDTIPVQITGLQEENIAQALSILMASGQFTVYFETGMGELDPLDNQQQGMSLLNNIMRQNGLVTNPVSLSELAATGEQMPVDASALVIAQPRRQMTSEEIAILDAYLANGGSVFIAADAMLTDDLFMAPDSEFNQYMWDHYGLRMTDMIAVDLVSSSESQLSILSAQVFANNSIGANINLEGQPETATLFHIARAVEINDEPPVQNGRIIMTSNESWGERDWAAIFQQNQFSFDSATDTPGPLTTVGWAFDEETNAKVVLVGDGDFLTNGRVQSPAGNSTLFLDAVGWMTGFTEEVTFEPRAYQTTPVIFVGGQLLDAIAFGTLVLMPGILILVAAGLWLKRTRQ</sequence>
<dbReference type="KEGG" id="pmet:G4Y79_13370"/>
<feature type="transmembrane region" description="Helical" evidence="1">
    <location>
        <begin position="41"/>
        <end position="58"/>
    </location>
</feature>
<organism evidence="3 4">
    <name type="scientific">Phototrophicus methaneseepsis</name>
    <dbReference type="NCBI Taxonomy" id="2710758"/>
    <lineage>
        <taxon>Bacteria</taxon>
        <taxon>Bacillati</taxon>
        <taxon>Chloroflexota</taxon>
        <taxon>Candidatus Thermofontia</taxon>
        <taxon>Phototrophicales</taxon>
        <taxon>Phototrophicaceae</taxon>
        <taxon>Phototrophicus</taxon>
    </lineage>
</organism>
<dbReference type="InterPro" id="IPR019196">
    <property type="entry name" value="ABC_transp_unknown"/>
</dbReference>
<keyword evidence="1" id="KW-0472">Membrane</keyword>
<feature type="domain" description="ABC-type uncharacterised transport system" evidence="2">
    <location>
        <begin position="278"/>
        <end position="357"/>
    </location>
</feature>
<dbReference type="RefSeq" id="WP_195168777.1">
    <property type="nucleotide sequence ID" value="NZ_CP062983.1"/>
</dbReference>
<dbReference type="EMBL" id="CP062983">
    <property type="protein sequence ID" value="QPC80702.1"/>
    <property type="molecule type" value="Genomic_DNA"/>
</dbReference>
<proteinExistence type="predicted"/>
<feature type="transmembrane region" description="Helical" evidence="1">
    <location>
        <begin position="12"/>
        <end position="35"/>
    </location>
</feature>
<dbReference type="AlphaFoldDB" id="A0A7S8E5E1"/>
<gene>
    <name evidence="3" type="ORF">G4Y79_13370</name>
</gene>
<protein>
    <submittedName>
        <fullName evidence="3">Gldg family protein</fullName>
    </submittedName>
</protein>
<accession>A0A7S8E5E1</accession>
<evidence type="ECO:0000256" key="1">
    <source>
        <dbReference type="SAM" id="Phobius"/>
    </source>
</evidence>
<dbReference type="Proteomes" id="UP000594468">
    <property type="component" value="Chromosome"/>
</dbReference>
<feature type="transmembrane region" description="Helical" evidence="1">
    <location>
        <begin position="78"/>
        <end position="97"/>
    </location>
</feature>
<name>A0A7S8E5E1_9CHLR</name>
<keyword evidence="4" id="KW-1185">Reference proteome</keyword>
<keyword evidence="1" id="KW-0812">Transmembrane</keyword>
<dbReference type="Pfam" id="PF09822">
    <property type="entry name" value="ABC_transp_aux"/>
    <property type="match status" value="1"/>
</dbReference>
<evidence type="ECO:0000313" key="3">
    <source>
        <dbReference type="EMBL" id="QPC80702.1"/>
    </source>
</evidence>
<reference evidence="3 4" key="1">
    <citation type="submission" date="2020-02" db="EMBL/GenBank/DDBJ databases">
        <authorList>
            <person name="Zheng R.K."/>
            <person name="Sun C.M."/>
        </authorList>
    </citation>
    <scope>NUCLEOTIDE SEQUENCE [LARGE SCALE GENOMIC DNA]</scope>
    <source>
        <strain evidence="4">rifampicinis</strain>
    </source>
</reference>
<feature type="transmembrane region" description="Helical" evidence="1">
    <location>
        <begin position="520"/>
        <end position="542"/>
    </location>
</feature>
<evidence type="ECO:0000313" key="4">
    <source>
        <dbReference type="Proteomes" id="UP000594468"/>
    </source>
</evidence>
<evidence type="ECO:0000259" key="2">
    <source>
        <dbReference type="Pfam" id="PF09822"/>
    </source>
</evidence>